<dbReference type="GO" id="GO:0016874">
    <property type="term" value="F:ligase activity"/>
    <property type="evidence" value="ECO:0007669"/>
    <property type="project" value="UniProtKB-KW"/>
</dbReference>
<evidence type="ECO:0000256" key="9">
    <source>
        <dbReference type="SAM" id="MobiDB-lite"/>
    </source>
</evidence>
<dbReference type="AlphaFoldDB" id="A0AAI8Z2A0"/>
<dbReference type="GO" id="GO:0005634">
    <property type="term" value="C:nucleus"/>
    <property type="evidence" value="ECO:0007669"/>
    <property type="project" value="TreeGrafter"/>
</dbReference>
<evidence type="ECO:0000256" key="8">
    <source>
        <dbReference type="PROSITE-ProRule" id="PRU00175"/>
    </source>
</evidence>
<feature type="region of interest" description="Disordered" evidence="9">
    <location>
        <begin position="42"/>
        <end position="93"/>
    </location>
</feature>
<keyword evidence="5 8" id="KW-0863">Zinc-finger</keyword>
<accession>A0AAI8Z2A0</accession>
<dbReference type="GO" id="GO:0008270">
    <property type="term" value="F:zinc ion binding"/>
    <property type="evidence" value="ECO:0007669"/>
    <property type="project" value="UniProtKB-KW"/>
</dbReference>
<keyword evidence="3" id="KW-0808">Transferase</keyword>
<dbReference type="EC" id="2.3.2.27" evidence="2"/>
<evidence type="ECO:0000313" key="11">
    <source>
        <dbReference type="EMBL" id="CAK4031127.1"/>
    </source>
</evidence>
<dbReference type="GO" id="GO:0006511">
    <property type="term" value="P:ubiquitin-dependent protein catabolic process"/>
    <property type="evidence" value="ECO:0007669"/>
    <property type="project" value="TreeGrafter"/>
</dbReference>
<evidence type="ECO:0000256" key="7">
    <source>
        <dbReference type="ARBA" id="ARBA00022833"/>
    </source>
</evidence>
<feature type="compositionally biased region" description="Polar residues" evidence="9">
    <location>
        <begin position="150"/>
        <end position="170"/>
    </location>
</feature>
<dbReference type="PROSITE" id="PS50089">
    <property type="entry name" value="ZF_RING_2"/>
    <property type="match status" value="1"/>
</dbReference>
<evidence type="ECO:0000256" key="4">
    <source>
        <dbReference type="ARBA" id="ARBA00022723"/>
    </source>
</evidence>
<feature type="compositionally biased region" description="Acidic residues" evidence="9">
    <location>
        <begin position="62"/>
        <end position="71"/>
    </location>
</feature>
<sequence length="440" mass="46875">MDRSQTPQQRELVYCHQCENEWYRDEHGIICPECQSDFTEIIEDSNRDPRDDDAEEHGFDAPDPDEGDIDDFFNWQPNAPGQPPGGRFQGTFTRNMNLSNQAGAAQGGGGLLGGLLGSAIQGLLSGQRPPQQASQGQGASRDTSGAEGQGNPQTPGSLQQNQPQWAQPGTTVRHGHGPGYSFTITTSSGGTGLVPRDANGAQPFQRQPAALQQMLDEMVRNIGVAPMGMGPGFGGGGMYGGGMHGGPGGPMMGMGAGPPIPMADLMQLFGMGGGQHGDAVYTQEALDRVISQLMEQHQSGNAPPPASTDAIESLPKRPVTQEDVGDNGKADCSICMDDAEVGSMVTELPCGHWFHHDCIKAWLTEHDTCPHCRQGIMPKDQPNNDRARDPNQAPHHDMHTAEQQRAPSTQGEGGSSGGMFSRMRQAFGGNRGENRESQGQ</sequence>
<feature type="compositionally biased region" description="Polar residues" evidence="9">
    <location>
        <begin position="128"/>
        <end position="143"/>
    </location>
</feature>
<reference evidence="11" key="1">
    <citation type="submission" date="2023-11" db="EMBL/GenBank/DDBJ databases">
        <authorList>
            <person name="Alioto T."/>
            <person name="Alioto T."/>
            <person name="Gomez Garrido J."/>
        </authorList>
    </citation>
    <scope>NUCLEOTIDE SEQUENCE</scope>
</reference>
<dbReference type="InterPro" id="IPR013083">
    <property type="entry name" value="Znf_RING/FYVE/PHD"/>
</dbReference>
<proteinExistence type="predicted"/>
<feature type="region of interest" description="Disordered" evidence="9">
    <location>
        <begin position="295"/>
        <end position="328"/>
    </location>
</feature>
<dbReference type="EMBL" id="CAVMBE010000044">
    <property type="protein sequence ID" value="CAK4031127.1"/>
    <property type="molecule type" value="Genomic_DNA"/>
</dbReference>
<keyword evidence="7" id="KW-0862">Zinc</keyword>
<dbReference type="InterPro" id="IPR001841">
    <property type="entry name" value="Znf_RING"/>
</dbReference>
<feature type="compositionally biased region" description="Basic and acidic residues" evidence="9">
    <location>
        <begin position="382"/>
        <end position="402"/>
    </location>
</feature>
<dbReference type="PANTHER" id="PTHR45931:SF3">
    <property type="entry name" value="RING ZINC FINGER-CONTAINING PROTEIN"/>
    <property type="match status" value="1"/>
</dbReference>
<name>A0AAI8Z2A0_9PEZI</name>
<evidence type="ECO:0000256" key="1">
    <source>
        <dbReference type="ARBA" id="ARBA00000900"/>
    </source>
</evidence>
<keyword evidence="4" id="KW-0479">Metal-binding</keyword>
<gene>
    <name evidence="11" type="ORF">LECACI_7A006285</name>
</gene>
<dbReference type="Pfam" id="PF13639">
    <property type="entry name" value="zf-RING_2"/>
    <property type="match status" value="1"/>
</dbReference>
<feature type="compositionally biased region" description="Basic and acidic residues" evidence="9">
    <location>
        <begin position="44"/>
        <end position="60"/>
    </location>
</feature>
<feature type="region of interest" description="Disordered" evidence="9">
    <location>
        <begin position="125"/>
        <end position="201"/>
    </location>
</feature>
<evidence type="ECO:0000256" key="5">
    <source>
        <dbReference type="ARBA" id="ARBA00022771"/>
    </source>
</evidence>
<keyword evidence="11" id="KW-0436">Ligase</keyword>
<dbReference type="InterPro" id="IPR051834">
    <property type="entry name" value="RING_finger_E3_ligase"/>
</dbReference>
<dbReference type="SUPFAM" id="SSF57850">
    <property type="entry name" value="RING/U-box"/>
    <property type="match status" value="1"/>
</dbReference>
<evidence type="ECO:0000256" key="2">
    <source>
        <dbReference type="ARBA" id="ARBA00012483"/>
    </source>
</evidence>
<feature type="compositionally biased region" description="Low complexity" evidence="9">
    <location>
        <begin position="179"/>
        <end position="188"/>
    </location>
</feature>
<dbReference type="Gene3D" id="3.30.40.10">
    <property type="entry name" value="Zinc/RING finger domain, C3HC4 (zinc finger)"/>
    <property type="match status" value="1"/>
</dbReference>
<evidence type="ECO:0000256" key="6">
    <source>
        <dbReference type="ARBA" id="ARBA00022786"/>
    </source>
</evidence>
<dbReference type="SMART" id="SM00184">
    <property type="entry name" value="RING"/>
    <property type="match status" value="1"/>
</dbReference>
<evidence type="ECO:0000256" key="3">
    <source>
        <dbReference type="ARBA" id="ARBA00022679"/>
    </source>
</evidence>
<keyword evidence="6" id="KW-0833">Ubl conjugation pathway</keyword>
<dbReference type="GO" id="GO:0061630">
    <property type="term" value="F:ubiquitin protein ligase activity"/>
    <property type="evidence" value="ECO:0007669"/>
    <property type="project" value="UniProtKB-EC"/>
</dbReference>
<feature type="region of interest" description="Disordered" evidence="9">
    <location>
        <begin position="375"/>
        <end position="440"/>
    </location>
</feature>
<organism evidence="11 12">
    <name type="scientific">Lecanosticta acicola</name>
    <dbReference type="NCBI Taxonomy" id="111012"/>
    <lineage>
        <taxon>Eukaryota</taxon>
        <taxon>Fungi</taxon>
        <taxon>Dikarya</taxon>
        <taxon>Ascomycota</taxon>
        <taxon>Pezizomycotina</taxon>
        <taxon>Dothideomycetes</taxon>
        <taxon>Dothideomycetidae</taxon>
        <taxon>Mycosphaerellales</taxon>
        <taxon>Mycosphaerellaceae</taxon>
        <taxon>Lecanosticta</taxon>
    </lineage>
</organism>
<dbReference type="FunFam" id="3.30.40.10:FF:000127">
    <property type="entry name" value="E3 ubiquitin-protein ligase RNF181"/>
    <property type="match status" value="1"/>
</dbReference>
<keyword evidence="12" id="KW-1185">Reference proteome</keyword>
<evidence type="ECO:0000259" key="10">
    <source>
        <dbReference type="PROSITE" id="PS50089"/>
    </source>
</evidence>
<protein>
    <recommendedName>
        <fullName evidence="2">RING-type E3 ubiquitin transferase</fullName>
        <ecNumber evidence="2">2.3.2.27</ecNumber>
    </recommendedName>
</protein>
<comment type="catalytic activity">
    <reaction evidence="1">
        <text>S-ubiquitinyl-[E2 ubiquitin-conjugating enzyme]-L-cysteine + [acceptor protein]-L-lysine = [E2 ubiquitin-conjugating enzyme]-L-cysteine + N(6)-ubiquitinyl-[acceptor protein]-L-lysine.</text>
        <dbReference type="EC" id="2.3.2.27"/>
    </reaction>
</comment>
<evidence type="ECO:0000313" key="12">
    <source>
        <dbReference type="Proteomes" id="UP001296104"/>
    </source>
</evidence>
<comment type="caution">
    <text evidence="11">The sequence shown here is derived from an EMBL/GenBank/DDBJ whole genome shotgun (WGS) entry which is preliminary data.</text>
</comment>
<dbReference type="GO" id="GO:0016567">
    <property type="term" value="P:protein ubiquitination"/>
    <property type="evidence" value="ECO:0007669"/>
    <property type="project" value="UniProtKB-ARBA"/>
</dbReference>
<dbReference type="PANTHER" id="PTHR45931">
    <property type="entry name" value="SI:CH211-59O9.10"/>
    <property type="match status" value="1"/>
</dbReference>
<feature type="domain" description="RING-type" evidence="10">
    <location>
        <begin position="332"/>
        <end position="373"/>
    </location>
</feature>
<dbReference type="Proteomes" id="UP001296104">
    <property type="component" value="Unassembled WGS sequence"/>
</dbReference>